<comment type="caution">
    <text evidence="1">Lacks conserved residue(s) required for the propagation of feature annotation.</text>
</comment>
<dbReference type="GO" id="GO:0006954">
    <property type="term" value="P:inflammatory response"/>
    <property type="evidence" value="ECO:0007669"/>
    <property type="project" value="InterPro"/>
</dbReference>
<feature type="signal peptide" evidence="3">
    <location>
        <begin position="1"/>
        <end position="26"/>
    </location>
</feature>
<reference evidence="5" key="1">
    <citation type="submission" date="2023-06" db="EMBL/GenBank/DDBJ databases">
        <title>Reference genome for the Northern bat (Eptesicus nilssonii), a most northern bat species.</title>
        <authorList>
            <person name="Laine V.N."/>
            <person name="Pulliainen A.T."/>
            <person name="Lilley T.M."/>
        </authorList>
    </citation>
    <scope>NUCLEOTIDE SEQUENCE</scope>
    <source>
        <strain evidence="5">BLF_Eptnil</strain>
        <tissue evidence="5">Kidney</tissue>
    </source>
</reference>
<dbReference type="GO" id="GO:0009897">
    <property type="term" value="C:external side of plasma membrane"/>
    <property type="evidence" value="ECO:0007669"/>
    <property type="project" value="TreeGrafter"/>
</dbReference>
<organism evidence="5 6">
    <name type="scientific">Cnephaeus nilssonii</name>
    <name type="common">Northern bat</name>
    <name type="synonym">Eptesicus nilssonii</name>
    <dbReference type="NCBI Taxonomy" id="3371016"/>
    <lineage>
        <taxon>Eukaryota</taxon>
        <taxon>Metazoa</taxon>
        <taxon>Chordata</taxon>
        <taxon>Craniata</taxon>
        <taxon>Vertebrata</taxon>
        <taxon>Euteleostomi</taxon>
        <taxon>Mammalia</taxon>
        <taxon>Eutheria</taxon>
        <taxon>Laurasiatheria</taxon>
        <taxon>Chiroptera</taxon>
        <taxon>Yangochiroptera</taxon>
        <taxon>Vespertilionidae</taxon>
        <taxon>Cnephaeus</taxon>
    </lineage>
</organism>
<dbReference type="FunFam" id="2.10.50.10:FF:000038">
    <property type="entry name" value="Tumor necrosis factor receptor superfamily member 4"/>
    <property type="match status" value="1"/>
</dbReference>
<evidence type="ECO:0000256" key="2">
    <source>
        <dbReference type="SAM" id="MobiDB-lite"/>
    </source>
</evidence>
<dbReference type="GO" id="GO:0005031">
    <property type="term" value="F:tumor necrosis factor receptor activity"/>
    <property type="evidence" value="ECO:0007669"/>
    <property type="project" value="InterPro"/>
</dbReference>
<dbReference type="Pfam" id="PF00020">
    <property type="entry name" value="TNFR_c6"/>
    <property type="match status" value="2"/>
</dbReference>
<dbReference type="AlphaFoldDB" id="A0AA40I165"/>
<evidence type="ECO:0000259" key="4">
    <source>
        <dbReference type="PROSITE" id="PS50050"/>
    </source>
</evidence>
<evidence type="ECO:0000313" key="6">
    <source>
        <dbReference type="Proteomes" id="UP001177744"/>
    </source>
</evidence>
<dbReference type="EMBL" id="JAULJE010000008">
    <property type="protein sequence ID" value="KAK1340617.1"/>
    <property type="molecule type" value="Genomic_DNA"/>
</dbReference>
<feature type="region of interest" description="Disordered" evidence="2">
    <location>
        <begin position="204"/>
        <end position="260"/>
    </location>
</feature>
<feature type="chain" id="PRO_5041201325" description="TNFR-Cys domain-containing protein" evidence="3">
    <location>
        <begin position="27"/>
        <end position="326"/>
    </location>
</feature>
<dbReference type="Proteomes" id="UP001177744">
    <property type="component" value="Unassembled WGS sequence"/>
</dbReference>
<dbReference type="InterPro" id="IPR020445">
    <property type="entry name" value="TNFR_4"/>
</dbReference>
<gene>
    <name evidence="5" type="ORF">QTO34_019188</name>
</gene>
<protein>
    <recommendedName>
        <fullName evidence="4">TNFR-Cys domain-containing protein</fullName>
    </recommendedName>
</protein>
<feature type="compositionally biased region" description="Pro residues" evidence="2">
    <location>
        <begin position="248"/>
        <end position="258"/>
    </location>
</feature>
<dbReference type="PROSITE" id="PS00652">
    <property type="entry name" value="TNFR_NGFR_1"/>
    <property type="match status" value="1"/>
</dbReference>
<feature type="region of interest" description="Disordered" evidence="2">
    <location>
        <begin position="285"/>
        <end position="326"/>
    </location>
</feature>
<dbReference type="PANTHER" id="PTHR47881">
    <property type="entry name" value="TUMOR NECROSIS FACTOR RECEPTOR SUBFAMILY MEMBER 4"/>
    <property type="match status" value="1"/>
</dbReference>
<dbReference type="InterPro" id="IPR001368">
    <property type="entry name" value="TNFR/NGFR_Cys_rich_reg"/>
</dbReference>
<dbReference type="PROSITE" id="PS50050">
    <property type="entry name" value="TNFR_NGFR_2"/>
    <property type="match status" value="2"/>
</dbReference>
<feature type="repeat" description="TNFR-Cys" evidence="1">
    <location>
        <begin position="65"/>
        <end position="106"/>
    </location>
</feature>
<feature type="compositionally biased region" description="Low complexity" evidence="2">
    <location>
        <begin position="232"/>
        <end position="247"/>
    </location>
</feature>
<feature type="domain" description="TNFR-Cys" evidence="4">
    <location>
        <begin position="65"/>
        <end position="106"/>
    </location>
</feature>
<feature type="disulfide bond" evidence="1">
    <location>
        <begin position="45"/>
        <end position="63"/>
    </location>
</feature>
<sequence length="326" mass="34230">MCVGAQRPRAPPSALLLLGLALGSAAKLTCTGDTYPGGSRCCRDCQPGFGMEKRCTRDQDSVCQECAPGYYNEAPNYEPCKPCTRCNERSGSETKRACTPTSDTVCSCRPGTQPHGGFKRGVGHAKMGAGWGLRVGPVGGTQAGRLPGPRRGAQLHSPAATTVVFVFVADCAPCPPRHFSPGNNEACKPWTDCSSAGKNTLRAASNSSDAVCEVGTPPAPQRSETPGPPTRPSTTQPTTAWTLTSQPPTSPPTEPPRGPELAAVLGLGWAWACWPPWLPPWSSCTTGPGGRPPEAMASHLRPLPSPGFRKPIQEEHSDAHSTLAKL</sequence>
<dbReference type="PANTHER" id="PTHR47881:SF1">
    <property type="entry name" value="TUMOR NECROSIS FACTOR RECEPTOR SUPERFAMILY MEMBER 4"/>
    <property type="match status" value="1"/>
</dbReference>
<feature type="repeat" description="TNFR-Cys" evidence="1">
    <location>
        <begin position="29"/>
        <end position="63"/>
    </location>
</feature>
<evidence type="ECO:0000313" key="5">
    <source>
        <dbReference type="EMBL" id="KAK1340617.1"/>
    </source>
</evidence>
<evidence type="ECO:0000256" key="1">
    <source>
        <dbReference type="PROSITE-ProRule" id="PRU00206"/>
    </source>
</evidence>
<proteinExistence type="predicted"/>
<dbReference type="CDD" id="cd13406">
    <property type="entry name" value="TNFRSF4"/>
    <property type="match status" value="1"/>
</dbReference>
<keyword evidence="1" id="KW-1015">Disulfide bond</keyword>
<dbReference type="Gene3D" id="2.10.50.10">
    <property type="entry name" value="Tumor Necrosis Factor Receptor, subunit A, domain 2"/>
    <property type="match status" value="2"/>
</dbReference>
<keyword evidence="6" id="KW-1185">Reference proteome</keyword>
<accession>A0AA40I165</accession>
<dbReference type="InterPro" id="IPR034022">
    <property type="entry name" value="TNFRSF4_N"/>
</dbReference>
<keyword evidence="3" id="KW-0732">Signal</keyword>
<name>A0AA40I165_CNENI</name>
<evidence type="ECO:0000256" key="3">
    <source>
        <dbReference type="SAM" id="SignalP"/>
    </source>
</evidence>
<feature type="domain" description="TNFR-Cys" evidence="4">
    <location>
        <begin position="29"/>
        <end position="63"/>
    </location>
</feature>
<dbReference type="SMART" id="SM00208">
    <property type="entry name" value="TNFR"/>
    <property type="match status" value="3"/>
</dbReference>
<comment type="caution">
    <text evidence="5">The sequence shown here is derived from an EMBL/GenBank/DDBJ whole genome shotgun (WGS) entry which is preliminary data.</text>
</comment>
<feature type="disulfide bond" evidence="1">
    <location>
        <begin position="42"/>
        <end position="55"/>
    </location>
</feature>
<dbReference type="SUPFAM" id="SSF57586">
    <property type="entry name" value="TNF receptor-like"/>
    <property type="match status" value="3"/>
</dbReference>